<dbReference type="OMA" id="SAFRWNG"/>
<dbReference type="InterPro" id="IPR019176">
    <property type="entry name" value="Cytochrome_B561-rel"/>
</dbReference>
<dbReference type="EnsemblMetazoa" id="CapteT228955">
    <property type="protein sequence ID" value="CapteP228955"/>
    <property type="gene ID" value="CapteG228955"/>
</dbReference>
<dbReference type="OrthoDB" id="509821at2759"/>
<dbReference type="Proteomes" id="UP000014760">
    <property type="component" value="Unassembled WGS sequence"/>
</dbReference>
<evidence type="ECO:0000313" key="2">
    <source>
        <dbReference type="EMBL" id="ELT90600.1"/>
    </source>
</evidence>
<evidence type="ECO:0008006" key="5">
    <source>
        <dbReference type="Google" id="ProtNLM"/>
    </source>
</evidence>
<evidence type="ECO:0000313" key="3">
    <source>
        <dbReference type="EnsemblMetazoa" id="CapteP228955"/>
    </source>
</evidence>
<dbReference type="PANTHER" id="PTHR21780:SF0">
    <property type="entry name" value="TRANSMEMBRANE PROTEIN 209"/>
    <property type="match status" value="1"/>
</dbReference>
<dbReference type="HOGENOM" id="CLU_068546_0_0_1"/>
<keyword evidence="4" id="KW-1185">Reference proteome</keyword>
<feature type="region of interest" description="Disordered" evidence="1">
    <location>
        <begin position="18"/>
        <end position="37"/>
    </location>
</feature>
<dbReference type="GO" id="GO:0016020">
    <property type="term" value="C:membrane"/>
    <property type="evidence" value="ECO:0007669"/>
    <property type="project" value="TreeGrafter"/>
</dbReference>
<reference evidence="4" key="1">
    <citation type="submission" date="2012-12" db="EMBL/GenBank/DDBJ databases">
        <authorList>
            <person name="Hellsten U."/>
            <person name="Grimwood J."/>
            <person name="Chapman J.A."/>
            <person name="Shapiro H."/>
            <person name="Aerts A."/>
            <person name="Otillar R.P."/>
            <person name="Terry A.Y."/>
            <person name="Boore J.L."/>
            <person name="Simakov O."/>
            <person name="Marletaz F."/>
            <person name="Cho S.-J."/>
            <person name="Edsinger-Gonzales E."/>
            <person name="Havlak P."/>
            <person name="Kuo D.-H."/>
            <person name="Larsson T."/>
            <person name="Lv J."/>
            <person name="Arendt D."/>
            <person name="Savage R."/>
            <person name="Osoegawa K."/>
            <person name="de Jong P."/>
            <person name="Lindberg D.R."/>
            <person name="Seaver E.C."/>
            <person name="Weisblat D.A."/>
            <person name="Putnam N.H."/>
            <person name="Grigoriev I.V."/>
            <person name="Rokhsar D.S."/>
        </authorList>
    </citation>
    <scope>NUCLEOTIDE SEQUENCE</scope>
    <source>
        <strain evidence="4">I ESC-2004</strain>
    </source>
</reference>
<dbReference type="PANTHER" id="PTHR21780">
    <property type="entry name" value="TRANSMEMBRANE PROTEIN 209"/>
    <property type="match status" value="1"/>
</dbReference>
<dbReference type="Pfam" id="PF09786">
    <property type="entry name" value="CytochromB561_N"/>
    <property type="match status" value="1"/>
</dbReference>
<reference evidence="3" key="3">
    <citation type="submission" date="2015-06" db="UniProtKB">
        <authorList>
            <consortium name="EnsemblMetazoa"/>
        </authorList>
    </citation>
    <scope>IDENTIFICATION</scope>
</reference>
<dbReference type="EMBL" id="AMQN01014267">
    <property type="status" value="NOT_ANNOTATED_CDS"/>
    <property type="molecule type" value="Genomic_DNA"/>
</dbReference>
<accession>R7THL4</accession>
<gene>
    <name evidence="2" type="ORF">CAPTEDRAFT_228955</name>
</gene>
<dbReference type="EMBL" id="KB310837">
    <property type="protein sequence ID" value="ELT90600.1"/>
    <property type="molecule type" value="Genomic_DNA"/>
</dbReference>
<evidence type="ECO:0000313" key="4">
    <source>
        <dbReference type="Proteomes" id="UP000014760"/>
    </source>
</evidence>
<sequence>MSLRDKQLKKYQYQVACRTPQSAKSTSKDDPDDSVTYGPDEWLRSTILLRVATEIETINKQLIRIGCEDMEIGVVSISTLKQLAVSKSLQLPSLNLLIPFLEASTNQEYLVHRVKELARGGCMSSFKWNGGGSFKGKDWEEHLPSDAYIVMHLLCSYLDSRLPPHPKFPDGRTFTAQHFMKTPDKPNASKKDYCCLYQSSTNPPHYKVLIADDVMNPRKGRNNMFHAILLFFYRVQLKEHGMLG</sequence>
<protein>
    <recommendedName>
        <fullName evidence="5">Transmembrane protein 209</fullName>
    </recommendedName>
</protein>
<organism evidence="2">
    <name type="scientific">Capitella teleta</name>
    <name type="common">Polychaete worm</name>
    <dbReference type="NCBI Taxonomy" id="283909"/>
    <lineage>
        <taxon>Eukaryota</taxon>
        <taxon>Metazoa</taxon>
        <taxon>Spiralia</taxon>
        <taxon>Lophotrochozoa</taxon>
        <taxon>Annelida</taxon>
        <taxon>Polychaeta</taxon>
        <taxon>Sedentaria</taxon>
        <taxon>Scolecida</taxon>
        <taxon>Capitellidae</taxon>
        <taxon>Capitella</taxon>
    </lineage>
</organism>
<dbReference type="STRING" id="283909.R7THL4"/>
<proteinExistence type="predicted"/>
<dbReference type="AlphaFoldDB" id="R7THL4"/>
<evidence type="ECO:0000256" key="1">
    <source>
        <dbReference type="SAM" id="MobiDB-lite"/>
    </source>
</evidence>
<reference evidence="2 4" key="2">
    <citation type="journal article" date="2013" name="Nature">
        <title>Insights into bilaterian evolution from three spiralian genomes.</title>
        <authorList>
            <person name="Simakov O."/>
            <person name="Marletaz F."/>
            <person name="Cho S.J."/>
            <person name="Edsinger-Gonzales E."/>
            <person name="Havlak P."/>
            <person name="Hellsten U."/>
            <person name="Kuo D.H."/>
            <person name="Larsson T."/>
            <person name="Lv J."/>
            <person name="Arendt D."/>
            <person name="Savage R."/>
            <person name="Osoegawa K."/>
            <person name="de Jong P."/>
            <person name="Grimwood J."/>
            <person name="Chapman J.A."/>
            <person name="Shapiro H."/>
            <person name="Aerts A."/>
            <person name="Otillar R.P."/>
            <person name="Terry A.Y."/>
            <person name="Boore J.L."/>
            <person name="Grigoriev I.V."/>
            <person name="Lindberg D.R."/>
            <person name="Seaver E.C."/>
            <person name="Weisblat D.A."/>
            <person name="Putnam N.H."/>
            <person name="Rokhsar D.S."/>
        </authorList>
    </citation>
    <scope>NUCLEOTIDE SEQUENCE</scope>
    <source>
        <strain evidence="2 4">I ESC-2004</strain>
    </source>
</reference>
<name>R7THL4_CAPTE</name>